<dbReference type="Proteomes" id="UP000053758">
    <property type="component" value="Unassembled WGS sequence"/>
</dbReference>
<name>A0A081CI85_PSEA2</name>
<gene>
    <name evidence="1" type="ORF">PAN0_013c4603</name>
</gene>
<evidence type="ECO:0000313" key="2">
    <source>
        <dbReference type="Proteomes" id="UP000053758"/>
    </source>
</evidence>
<keyword evidence="2" id="KW-1185">Reference proteome</keyword>
<reference evidence="2" key="1">
    <citation type="journal article" date="2014" name="Genome Announc.">
        <title>Draft Genome Sequence of the Yeast Pseudozyma antarctica Type Strain JCM10317, a Producer of the Glycolipid Biosurfactants, Mannosylerythritol Lipids.</title>
        <authorList>
            <person name="Saika A."/>
            <person name="Koike H."/>
            <person name="Hori T."/>
            <person name="Fukuoka T."/>
            <person name="Sato S."/>
            <person name="Habe H."/>
            <person name="Kitamoto D."/>
            <person name="Morita T."/>
        </authorList>
    </citation>
    <scope>NUCLEOTIDE SEQUENCE [LARGE SCALE GENOMIC DNA]</scope>
    <source>
        <strain evidence="2">JCM 10317</strain>
    </source>
</reference>
<organism evidence="1 2">
    <name type="scientific">Pseudozyma antarctica</name>
    <name type="common">Yeast</name>
    <name type="synonym">Candida antarctica</name>
    <dbReference type="NCBI Taxonomy" id="84753"/>
    <lineage>
        <taxon>Eukaryota</taxon>
        <taxon>Fungi</taxon>
        <taxon>Dikarya</taxon>
        <taxon>Basidiomycota</taxon>
        <taxon>Ustilaginomycotina</taxon>
        <taxon>Ustilaginomycetes</taxon>
        <taxon>Ustilaginales</taxon>
        <taxon>Ustilaginaceae</taxon>
        <taxon>Moesziomyces</taxon>
    </lineage>
</organism>
<evidence type="ECO:0000313" key="1">
    <source>
        <dbReference type="EMBL" id="GAK66381.1"/>
    </source>
</evidence>
<accession>A0A081CI85</accession>
<dbReference type="EMBL" id="DF830080">
    <property type="protein sequence ID" value="GAK66381.1"/>
    <property type="molecule type" value="Genomic_DNA"/>
</dbReference>
<dbReference type="HOGENOM" id="CLU_2061190_0_0_1"/>
<proteinExistence type="predicted"/>
<dbReference type="GeneID" id="26305425"/>
<dbReference type="AlphaFoldDB" id="A0A081CI85"/>
<protein>
    <submittedName>
        <fullName evidence="1">Uncharacterized protein</fullName>
    </submittedName>
</protein>
<dbReference type="RefSeq" id="XP_014655217.1">
    <property type="nucleotide sequence ID" value="XM_014799731.1"/>
</dbReference>
<sequence>MEDAAATDQASTSRQPPCRLHSGWIHENNIKEDIQQEAKTFHRPYVLVTETPCSCKQGKAVVIASGWKFGLDFFLLLTSWKEVSSVSAIASACMETNMDLERTINTVRSRKMKVLHIIA</sequence>